<organism evidence="2 3">
    <name type="scientific">Streptomyces hainanensis</name>
    <dbReference type="NCBI Taxonomy" id="402648"/>
    <lineage>
        <taxon>Bacteria</taxon>
        <taxon>Bacillati</taxon>
        <taxon>Actinomycetota</taxon>
        <taxon>Actinomycetes</taxon>
        <taxon>Kitasatosporales</taxon>
        <taxon>Streptomycetaceae</taxon>
        <taxon>Streptomyces</taxon>
    </lineage>
</organism>
<feature type="chain" id="PRO_5038699299" evidence="1">
    <location>
        <begin position="24"/>
        <end position="345"/>
    </location>
</feature>
<keyword evidence="1" id="KW-0732">Signal</keyword>
<accession>A0A4R4T501</accession>
<dbReference type="SUPFAM" id="SSF50965">
    <property type="entry name" value="Galactose oxidase, central domain"/>
    <property type="match status" value="1"/>
</dbReference>
<dbReference type="InterPro" id="IPR011043">
    <property type="entry name" value="Gal_Oxase/kelch_b-propeller"/>
</dbReference>
<proteinExistence type="predicted"/>
<protein>
    <submittedName>
        <fullName evidence="2">Uncharacterized protein</fullName>
    </submittedName>
</protein>
<dbReference type="OrthoDB" id="3454650at2"/>
<feature type="signal peptide" evidence="1">
    <location>
        <begin position="1"/>
        <end position="23"/>
    </location>
</feature>
<evidence type="ECO:0000256" key="1">
    <source>
        <dbReference type="SAM" id="SignalP"/>
    </source>
</evidence>
<gene>
    <name evidence="2" type="ORF">E1283_22715</name>
</gene>
<dbReference type="AlphaFoldDB" id="A0A4R4T501"/>
<dbReference type="PROSITE" id="PS51257">
    <property type="entry name" value="PROKAR_LIPOPROTEIN"/>
    <property type="match status" value="1"/>
</dbReference>
<name>A0A4R4T501_9ACTN</name>
<reference evidence="2 3" key="1">
    <citation type="submission" date="2019-03" db="EMBL/GenBank/DDBJ databases">
        <title>Draft genome sequences of novel Actinobacteria.</title>
        <authorList>
            <person name="Sahin N."/>
            <person name="Ay H."/>
            <person name="Saygin H."/>
        </authorList>
    </citation>
    <scope>NUCLEOTIDE SEQUENCE [LARGE SCALE GENOMIC DNA]</scope>
    <source>
        <strain evidence="2 3">DSM 41900</strain>
    </source>
</reference>
<comment type="caution">
    <text evidence="2">The sequence shown here is derived from an EMBL/GenBank/DDBJ whole genome shotgun (WGS) entry which is preliminary data.</text>
</comment>
<keyword evidence="3" id="KW-1185">Reference proteome</keyword>
<dbReference type="EMBL" id="SMKI01000265">
    <property type="protein sequence ID" value="TDC72098.1"/>
    <property type="molecule type" value="Genomic_DNA"/>
</dbReference>
<evidence type="ECO:0000313" key="3">
    <source>
        <dbReference type="Proteomes" id="UP000295345"/>
    </source>
</evidence>
<evidence type="ECO:0000313" key="2">
    <source>
        <dbReference type="EMBL" id="TDC72098.1"/>
    </source>
</evidence>
<dbReference type="Proteomes" id="UP000295345">
    <property type="component" value="Unassembled WGS sequence"/>
</dbReference>
<dbReference type="RefSeq" id="WP_132819975.1">
    <property type="nucleotide sequence ID" value="NZ_SMKI01000265.1"/>
</dbReference>
<sequence length="345" mass="37603">MKRAHRGLLAASAGLIACSAAIAAPATAWADDAGEWTVADVDTQTSAQRYEYTAPTVSGDVLFTNSDADPIRCWNGEEFLRIPTPSDLGDDNRSVYTLGGVSCSDFYQLGRRNGVPWTWYWDGGSWTGGASGSRYTLDSFEAFAADDMWAFSSIASEGFHYDGTGWRRVTLPPIDVEVTAGTSGDDLWVFGDDDDYDAVAYRWNGTRWTQTPVPASYTGFASQTATASADEVYLFDSVTKSGYLRWDGAVWRHERMTGIPDGYVHGVAHAGDELWVSTYSEFNRLVDGEWSEVPLPEVDNPTGGTVSDMAVDHRTDTVFAGGSSGYPEVGHRDPGIFRYRAATTD</sequence>